<accession>A0A382S0W9</accession>
<dbReference type="PROSITE" id="PS00523">
    <property type="entry name" value="SULFATASE_1"/>
    <property type="match status" value="1"/>
</dbReference>
<dbReference type="AlphaFoldDB" id="A0A382S0W9"/>
<dbReference type="Pfam" id="PF00884">
    <property type="entry name" value="Sulfatase"/>
    <property type="match status" value="1"/>
</dbReference>
<evidence type="ECO:0000313" key="6">
    <source>
        <dbReference type="EMBL" id="SVD02907.1"/>
    </source>
</evidence>
<keyword evidence="3" id="KW-0378">Hydrolase</keyword>
<dbReference type="InterPro" id="IPR024607">
    <property type="entry name" value="Sulfatase_CS"/>
</dbReference>
<feature type="non-terminal residue" evidence="6">
    <location>
        <position position="1"/>
    </location>
</feature>
<evidence type="ECO:0000256" key="1">
    <source>
        <dbReference type="ARBA" id="ARBA00008779"/>
    </source>
</evidence>
<name>A0A382S0W9_9ZZZZ</name>
<dbReference type="InterPro" id="IPR000917">
    <property type="entry name" value="Sulfatase_N"/>
</dbReference>
<keyword evidence="2" id="KW-0479">Metal-binding</keyword>
<dbReference type="EMBL" id="UINC01125224">
    <property type="protein sequence ID" value="SVD02907.1"/>
    <property type="molecule type" value="Genomic_DNA"/>
</dbReference>
<dbReference type="PANTHER" id="PTHR42693">
    <property type="entry name" value="ARYLSULFATASE FAMILY MEMBER"/>
    <property type="match status" value="1"/>
</dbReference>
<dbReference type="GO" id="GO:0046872">
    <property type="term" value="F:metal ion binding"/>
    <property type="evidence" value="ECO:0007669"/>
    <property type="project" value="UniProtKB-KW"/>
</dbReference>
<dbReference type="PROSITE" id="PS00149">
    <property type="entry name" value="SULFATASE_2"/>
    <property type="match status" value="1"/>
</dbReference>
<evidence type="ECO:0000259" key="5">
    <source>
        <dbReference type="Pfam" id="PF00884"/>
    </source>
</evidence>
<evidence type="ECO:0000256" key="2">
    <source>
        <dbReference type="ARBA" id="ARBA00022723"/>
    </source>
</evidence>
<dbReference type="InterPro" id="IPR017850">
    <property type="entry name" value="Alkaline_phosphatase_core_sf"/>
</dbReference>
<evidence type="ECO:0000256" key="3">
    <source>
        <dbReference type="ARBA" id="ARBA00022801"/>
    </source>
</evidence>
<feature type="domain" description="Sulfatase N-terminal" evidence="5">
    <location>
        <begin position="3"/>
        <end position="314"/>
    </location>
</feature>
<comment type="similarity">
    <text evidence="1">Belongs to the sulfatase family.</text>
</comment>
<gene>
    <name evidence="6" type="ORF">METZ01_LOCUS355761</name>
</gene>
<dbReference type="InterPro" id="IPR050738">
    <property type="entry name" value="Sulfatase"/>
</dbReference>
<dbReference type="Gene3D" id="3.40.720.10">
    <property type="entry name" value="Alkaline Phosphatase, subunit A"/>
    <property type="match status" value="1"/>
</dbReference>
<keyword evidence="4" id="KW-0106">Calcium</keyword>
<evidence type="ECO:0000256" key="4">
    <source>
        <dbReference type="ARBA" id="ARBA00022837"/>
    </source>
</evidence>
<dbReference type="SUPFAM" id="SSF53649">
    <property type="entry name" value="Alkaline phosphatase-like"/>
    <property type="match status" value="1"/>
</dbReference>
<proteinExistence type="inferred from homology"/>
<dbReference type="GO" id="GO:0004065">
    <property type="term" value="F:arylsulfatase activity"/>
    <property type="evidence" value="ECO:0007669"/>
    <property type="project" value="TreeGrafter"/>
</dbReference>
<protein>
    <recommendedName>
        <fullName evidence="5">Sulfatase N-terminal domain-containing protein</fullName>
    </recommendedName>
</protein>
<organism evidence="6">
    <name type="scientific">marine metagenome</name>
    <dbReference type="NCBI Taxonomy" id="408172"/>
    <lineage>
        <taxon>unclassified sequences</taxon>
        <taxon>metagenomes</taxon>
        <taxon>ecological metagenomes</taxon>
    </lineage>
</organism>
<feature type="non-terminal residue" evidence="6">
    <location>
        <position position="316"/>
    </location>
</feature>
<reference evidence="6" key="1">
    <citation type="submission" date="2018-05" db="EMBL/GenBank/DDBJ databases">
        <authorList>
            <person name="Lanie J.A."/>
            <person name="Ng W.-L."/>
            <person name="Kazmierczak K.M."/>
            <person name="Andrzejewski T.M."/>
            <person name="Davidsen T.M."/>
            <person name="Wayne K.J."/>
            <person name="Tettelin H."/>
            <person name="Glass J.I."/>
            <person name="Rusch D."/>
            <person name="Podicherti R."/>
            <person name="Tsui H.-C.T."/>
            <person name="Winkler M.E."/>
        </authorList>
    </citation>
    <scope>NUCLEOTIDE SEQUENCE</scope>
</reference>
<sequence>QGMNDVGCYDSEIATPHIDSLACDGMKFTQWYVASSICTPSRFGLLTGKYPTRSRDGLLSALMFLNDKERGIQKGETIFPALLRKGGYHTALIGKWHLGHGNKGFLPTRHGFNEFIGHTGGCIDFYTMRYGIEPDWYHGEKHVDESGYATDLITDEAVDFLKRQRKSRPFFLHLAYNAPHFGKGYDPGKAQTVNIMQPPPRDMVRVKHIKDPVRRQFAAMVVNLDDGIGRVLKALKANGQERDTLVIFMTDHGGDYEFGGSNKPFRGEKATLFEGGIRVPCLMRWPGRIKAGSKSDAVLSALDLFPTFCGMAGVDV</sequence>
<dbReference type="PANTHER" id="PTHR42693:SF53">
    <property type="entry name" value="ENDO-4-O-SULFATASE"/>
    <property type="match status" value="1"/>
</dbReference>